<sequence length="66" mass="6873">MRDVICLLIVLFVAVSAGDFVLAVSQNIGAGVWPARGLGTAISAVVGGLGHLLILRGRQRFARGSR</sequence>
<accession>A0A375HZQ5</accession>
<keyword evidence="1" id="KW-0472">Membrane</keyword>
<feature type="transmembrane region" description="Helical" evidence="1">
    <location>
        <begin position="33"/>
        <end position="55"/>
    </location>
</feature>
<proteinExistence type="predicted"/>
<reference evidence="3" key="1">
    <citation type="submission" date="2018-02" db="EMBL/GenBank/DDBJ databases">
        <authorList>
            <person name="Hornung B."/>
        </authorList>
    </citation>
    <scope>NUCLEOTIDE SEQUENCE [LARGE SCALE GENOMIC DNA]</scope>
</reference>
<evidence type="ECO:0000256" key="1">
    <source>
        <dbReference type="SAM" id="Phobius"/>
    </source>
</evidence>
<dbReference type="AlphaFoldDB" id="A0A375HZQ5"/>
<keyword evidence="3" id="KW-1185">Reference proteome</keyword>
<keyword evidence="1" id="KW-1133">Transmembrane helix</keyword>
<dbReference type="RefSeq" id="WP_119714513.1">
    <property type="nucleotide sequence ID" value="NZ_OMOH01000001.1"/>
</dbReference>
<dbReference type="EMBL" id="OMOH01000001">
    <property type="protein sequence ID" value="SPF67229.1"/>
    <property type="molecule type" value="Genomic_DNA"/>
</dbReference>
<organism evidence="2 3">
    <name type="scientific">Propionibacterium ruminifibrarum</name>
    <dbReference type="NCBI Taxonomy" id="1962131"/>
    <lineage>
        <taxon>Bacteria</taxon>
        <taxon>Bacillati</taxon>
        <taxon>Actinomycetota</taxon>
        <taxon>Actinomycetes</taxon>
        <taxon>Propionibacteriales</taxon>
        <taxon>Propionibacteriaceae</taxon>
        <taxon>Propionibacterium</taxon>
    </lineage>
</organism>
<protein>
    <submittedName>
        <fullName evidence="2">Uncharacterized protein</fullName>
    </submittedName>
</protein>
<evidence type="ECO:0000313" key="2">
    <source>
        <dbReference type="EMBL" id="SPF67229.1"/>
    </source>
</evidence>
<evidence type="ECO:0000313" key="3">
    <source>
        <dbReference type="Proteomes" id="UP000265962"/>
    </source>
</evidence>
<keyword evidence="1" id="KW-0812">Transmembrane</keyword>
<name>A0A375HZQ5_9ACTN</name>
<dbReference type="Proteomes" id="UP000265962">
    <property type="component" value="Unassembled WGS sequence"/>
</dbReference>
<gene>
    <name evidence="2" type="ORF">PROPJV5_0241</name>
</gene>